<evidence type="ECO:0000256" key="6">
    <source>
        <dbReference type="SAM" id="Phobius"/>
    </source>
</evidence>
<dbReference type="Proteomes" id="UP000818323">
    <property type="component" value="Unassembled WGS sequence"/>
</dbReference>
<keyword evidence="4 6" id="KW-1133">Transmembrane helix</keyword>
<sequence>MRIVGDATRTWALLVLLTLLSMVTGHAGFHGLAGSGIVLAACVVKGRSMLMDFLKLRDGPAGWRALFAGWLVLIAASAWIAPALSVLRN</sequence>
<dbReference type="Pfam" id="PF03626">
    <property type="entry name" value="COX4_pro"/>
    <property type="match status" value="1"/>
</dbReference>
<evidence type="ECO:0000256" key="4">
    <source>
        <dbReference type="ARBA" id="ARBA00022989"/>
    </source>
</evidence>
<accession>A0ABW9YYK5</accession>
<keyword evidence="8" id="KW-1185">Reference proteome</keyword>
<reference evidence="7 8" key="1">
    <citation type="submission" date="2020-01" db="EMBL/GenBank/DDBJ databases">
        <title>Microvirga sp. nov., an arsenate reduction bacterium isolated from Tibet hotspring sediments.</title>
        <authorList>
            <person name="Yuan C.-G."/>
        </authorList>
    </citation>
    <scope>NUCLEOTIDE SEQUENCE [LARGE SCALE GENOMIC DNA]</scope>
    <source>
        <strain evidence="7 8">SYSU G3D203</strain>
    </source>
</reference>
<evidence type="ECO:0000256" key="2">
    <source>
        <dbReference type="ARBA" id="ARBA00022475"/>
    </source>
</evidence>
<evidence type="ECO:0000256" key="5">
    <source>
        <dbReference type="ARBA" id="ARBA00023136"/>
    </source>
</evidence>
<keyword evidence="3 6" id="KW-0812">Transmembrane</keyword>
<evidence type="ECO:0000313" key="7">
    <source>
        <dbReference type="EMBL" id="NBJ24580.1"/>
    </source>
</evidence>
<evidence type="ECO:0008006" key="9">
    <source>
        <dbReference type="Google" id="ProtNLM"/>
    </source>
</evidence>
<keyword evidence="2" id="KW-1003">Cell membrane</keyword>
<evidence type="ECO:0000256" key="3">
    <source>
        <dbReference type="ARBA" id="ARBA00022692"/>
    </source>
</evidence>
<keyword evidence="5 6" id="KW-0472">Membrane</keyword>
<dbReference type="EMBL" id="JAAAXJ010000004">
    <property type="protein sequence ID" value="NBJ24580.1"/>
    <property type="molecule type" value="Genomic_DNA"/>
</dbReference>
<protein>
    <recommendedName>
        <fullName evidence="9">Cytochrome C oxidase subunit IV</fullName>
    </recommendedName>
</protein>
<feature type="transmembrane region" description="Helical" evidence="6">
    <location>
        <begin position="64"/>
        <end position="87"/>
    </location>
</feature>
<organism evidence="7 8">
    <name type="scientific">Microvirga arsenatis</name>
    <dbReference type="NCBI Taxonomy" id="2692265"/>
    <lineage>
        <taxon>Bacteria</taxon>
        <taxon>Pseudomonadati</taxon>
        <taxon>Pseudomonadota</taxon>
        <taxon>Alphaproteobacteria</taxon>
        <taxon>Hyphomicrobiales</taxon>
        <taxon>Methylobacteriaceae</taxon>
        <taxon>Microvirga</taxon>
    </lineage>
</organism>
<evidence type="ECO:0000313" key="8">
    <source>
        <dbReference type="Proteomes" id="UP000818323"/>
    </source>
</evidence>
<comment type="subcellular location">
    <subcellularLocation>
        <location evidence="1">Cell membrane</location>
        <topology evidence="1">Multi-pass membrane protein</topology>
    </subcellularLocation>
</comment>
<comment type="caution">
    <text evidence="7">The sequence shown here is derived from an EMBL/GenBank/DDBJ whole genome shotgun (WGS) entry which is preliminary data.</text>
</comment>
<dbReference type="RefSeq" id="WP_161722179.1">
    <property type="nucleotide sequence ID" value="NZ_JAAAXI010000003.1"/>
</dbReference>
<dbReference type="InterPro" id="IPR005171">
    <property type="entry name" value="Cyt_c_oxidase_su4_prok"/>
</dbReference>
<evidence type="ECO:0000256" key="1">
    <source>
        <dbReference type="ARBA" id="ARBA00004651"/>
    </source>
</evidence>
<proteinExistence type="predicted"/>
<gene>
    <name evidence="7" type="ORF">GR303_09450</name>
</gene>
<name>A0ABW9YYK5_9HYPH</name>